<dbReference type="SUPFAM" id="SSF46785">
    <property type="entry name" value="Winged helix' DNA-binding domain"/>
    <property type="match status" value="1"/>
</dbReference>
<organism evidence="6 7">
    <name type="scientific">Natrarchaeobius chitinivorans</name>
    <dbReference type="NCBI Taxonomy" id="1679083"/>
    <lineage>
        <taxon>Archaea</taxon>
        <taxon>Methanobacteriati</taxon>
        <taxon>Methanobacteriota</taxon>
        <taxon>Stenosarchaea group</taxon>
        <taxon>Halobacteria</taxon>
        <taxon>Halobacteriales</taxon>
        <taxon>Natrialbaceae</taxon>
        <taxon>Natrarchaeobius</taxon>
    </lineage>
</organism>
<dbReference type="EMBL" id="REFZ01000009">
    <property type="protein sequence ID" value="RQG99428.1"/>
    <property type="molecule type" value="Genomic_DNA"/>
</dbReference>
<evidence type="ECO:0000259" key="5">
    <source>
        <dbReference type="PROSITE" id="PS51078"/>
    </source>
</evidence>
<dbReference type="AlphaFoldDB" id="A0A3N6M742"/>
<dbReference type="Pfam" id="PF09339">
    <property type="entry name" value="HTH_IclR"/>
    <property type="match status" value="1"/>
</dbReference>
<dbReference type="SMART" id="SM00346">
    <property type="entry name" value="HTH_ICLR"/>
    <property type="match status" value="1"/>
</dbReference>
<dbReference type="PANTHER" id="PTHR30136">
    <property type="entry name" value="HELIX-TURN-HELIX TRANSCRIPTIONAL REGULATOR, ICLR FAMILY"/>
    <property type="match status" value="1"/>
</dbReference>
<evidence type="ECO:0000256" key="1">
    <source>
        <dbReference type="ARBA" id="ARBA00023015"/>
    </source>
</evidence>
<evidence type="ECO:0000313" key="6">
    <source>
        <dbReference type="EMBL" id="RQG99428.1"/>
    </source>
</evidence>
<dbReference type="GO" id="GO:0045892">
    <property type="term" value="P:negative regulation of DNA-templated transcription"/>
    <property type="evidence" value="ECO:0007669"/>
    <property type="project" value="TreeGrafter"/>
</dbReference>
<accession>A0A3N6M742</accession>
<dbReference type="Gene3D" id="1.10.10.10">
    <property type="entry name" value="Winged helix-like DNA-binding domain superfamily/Winged helix DNA-binding domain"/>
    <property type="match status" value="1"/>
</dbReference>
<name>A0A3N6M742_NATCH</name>
<dbReference type="GO" id="GO:0003700">
    <property type="term" value="F:DNA-binding transcription factor activity"/>
    <property type="evidence" value="ECO:0007669"/>
    <property type="project" value="TreeGrafter"/>
</dbReference>
<dbReference type="OrthoDB" id="14763at2157"/>
<dbReference type="PROSITE" id="PS51077">
    <property type="entry name" value="HTH_ICLR"/>
    <property type="match status" value="1"/>
</dbReference>
<dbReference type="Pfam" id="PF01614">
    <property type="entry name" value="IclR_C"/>
    <property type="match status" value="1"/>
</dbReference>
<keyword evidence="1" id="KW-0805">Transcription regulation</keyword>
<feature type="domain" description="HTH iclR-type" evidence="4">
    <location>
        <begin position="11"/>
        <end position="70"/>
    </location>
</feature>
<proteinExistence type="predicted"/>
<gene>
    <name evidence="6" type="ORF">EA472_14480</name>
</gene>
<dbReference type="Proteomes" id="UP000281431">
    <property type="component" value="Unassembled WGS sequence"/>
</dbReference>
<evidence type="ECO:0000259" key="4">
    <source>
        <dbReference type="PROSITE" id="PS51077"/>
    </source>
</evidence>
<feature type="domain" description="IclR-ED" evidence="5">
    <location>
        <begin position="71"/>
        <end position="255"/>
    </location>
</feature>
<evidence type="ECO:0000256" key="3">
    <source>
        <dbReference type="ARBA" id="ARBA00023163"/>
    </source>
</evidence>
<dbReference type="InterPro" id="IPR036388">
    <property type="entry name" value="WH-like_DNA-bd_sf"/>
</dbReference>
<keyword evidence="7" id="KW-1185">Reference proteome</keyword>
<dbReference type="InterPro" id="IPR036390">
    <property type="entry name" value="WH_DNA-bd_sf"/>
</dbReference>
<comment type="caution">
    <text evidence="6">The sequence shown here is derived from an EMBL/GenBank/DDBJ whole genome shotgun (WGS) entry which is preliminary data.</text>
</comment>
<dbReference type="InterPro" id="IPR014757">
    <property type="entry name" value="Tscrpt_reg_IclR_C"/>
</dbReference>
<keyword evidence="3" id="KW-0804">Transcription</keyword>
<dbReference type="Gene3D" id="3.30.450.40">
    <property type="match status" value="1"/>
</dbReference>
<dbReference type="SUPFAM" id="SSF55781">
    <property type="entry name" value="GAF domain-like"/>
    <property type="match status" value="1"/>
</dbReference>
<protein>
    <submittedName>
        <fullName evidence="6">IclR family transcriptional regulator</fullName>
    </submittedName>
</protein>
<sequence length="256" mass="28324">MAIRTTEQSNVKTIDRTARILETLKELDGARVSEVADELDLANSTAHRYLSSLKKNEFITQEGDLYYVGLRFLELADCAQNRNEVYKLAKPKVEQLAQETGERAEFIVEEHGYAVFVHRAIGETAVRANSHQGKRIPMHATSAGKVILAHSPDRKIEEIIESRGLPELTSETITTRQELYEELEEIREKGVGFAEEEYIQGLSTVSVPVKGPSGAIQGALGISGPSGRMSGDNFKREIQNLLVGAANELEINIAYP</sequence>
<dbReference type="InterPro" id="IPR029016">
    <property type="entry name" value="GAF-like_dom_sf"/>
</dbReference>
<dbReference type="GO" id="GO:0003677">
    <property type="term" value="F:DNA binding"/>
    <property type="evidence" value="ECO:0007669"/>
    <property type="project" value="UniProtKB-KW"/>
</dbReference>
<evidence type="ECO:0000313" key="7">
    <source>
        <dbReference type="Proteomes" id="UP000281431"/>
    </source>
</evidence>
<reference evidence="6 7" key="1">
    <citation type="submission" date="2018-10" db="EMBL/GenBank/DDBJ databases">
        <title>Natrarchaeobius chitinivorans gen. nov., sp. nov., and Natrarchaeobius haloalkaliphilus sp. nov., alkaliphilic, chitin-utilizing haloarchaea from hypersaline alkaline lakes.</title>
        <authorList>
            <person name="Sorokin D.Y."/>
            <person name="Elcheninov A.G."/>
            <person name="Kostrikina N.A."/>
            <person name="Bale N.J."/>
            <person name="Sinninghe Damste J.S."/>
            <person name="Khijniak T.V."/>
            <person name="Kublanov I.V."/>
            <person name="Toshchakov S.V."/>
        </authorList>
    </citation>
    <scope>NUCLEOTIDE SEQUENCE [LARGE SCALE GENOMIC DNA]</scope>
    <source>
        <strain evidence="6 7">AArcht7</strain>
    </source>
</reference>
<dbReference type="PANTHER" id="PTHR30136:SF35">
    <property type="entry name" value="HTH-TYPE TRANSCRIPTIONAL REGULATOR RV1719"/>
    <property type="match status" value="1"/>
</dbReference>
<evidence type="ECO:0000256" key="2">
    <source>
        <dbReference type="ARBA" id="ARBA00023125"/>
    </source>
</evidence>
<dbReference type="PROSITE" id="PS51078">
    <property type="entry name" value="ICLR_ED"/>
    <property type="match status" value="1"/>
</dbReference>
<keyword evidence="2" id="KW-0238">DNA-binding</keyword>
<dbReference type="InterPro" id="IPR050707">
    <property type="entry name" value="HTH_MetabolicPath_Reg"/>
</dbReference>
<dbReference type="InterPro" id="IPR005471">
    <property type="entry name" value="Tscrpt_reg_IclR_N"/>
</dbReference>